<feature type="domain" description="GHMP kinase C-terminal" evidence="13">
    <location>
        <begin position="301"/>
        <end position="382"/>
    </location>
</feature>
<dbReference type="InterPro" id="IPR020568">
    <property type="entry name" value="Ribosomal_Su5_D2-typ_SF"/>
</dbReference>
<dbReference type="GO" id="GO:0006012">
    <property type="term" value="P:galactose metabolic process"/>
    <property type="evidence" value="ECO:0007669"/>
    <property type="project" value="UniProtKB-UniRule"/>
</dbReference>
<dbReference type="GO" id="GO:0005524">
    <property type="term" value="F:ATP binding"/>
    <property type="evidence" value="ECO:0007669"/>
    <property type="project" value="UniProtKB-UniRule"/>
</dbReference>
<dbReference type="PRINTS" id="PR00473">
    <property type="entry name" value="GALCTOKINASE"/>
</dbReference>
<feature type="domain" description="GHMP kinase N-terminal" evidence="12">
    <location>
        <begin position="110"/>
        <end position="198"/>
    </location>
</feature>
<dbReference type="InterPro" id="IPR006206">
    <property type="entry name" value="Mevalonate/galactokinase"/>
</dbReference>
<evidence type="ECO:0000256" key="7">
    <source>
        <dbReference type="ARBA" id="ARBA00022840"/>
    </source>
</evidence>
<evidence type="ECO:0000256" key="4">
    <source>
        <dbReference type="ARBA" id="ARBA00022723"/>
    </source>
</evidence>
<evidence type="ECO:0000256" key="6">
    <source>
        <dbReference type="ARBA" id="ARBA00022777"/>
    </source>
</evidence>
<evidence type="ECO:0000256" key="10">
    <source>
        <dbReference type="ARBA" id="ARBA00023277"/>
    </source>
</evidence>
<dbReference type="Gene3D" id="3.30.70.890">
    <property type="entry name" value="GHMP kinase, C-terminal domain"/>
    <property type="match status" value="1"/>
</dbReference>
<dbReference type="PIRSF" id="PIRSF000530">
    <property type="entry name" value="Galactokinase"/>
    <property type="match status" value="1"/>
</dbReference>
<feature type="domain" description="Galactokinase N-terminal" evidence="14">
    <location>
        <begin position="39"/>
        <end position="71"/>
    </location>
</feature>
<evidence type="ECO:0000256" key="2">
    <source>
        <dbReference type="ARBA" id="ARBA00022490"/>
    </source>
</evidence>
<dbReference type="GO" id="GO:0004335">
    <property type="term" value="F:galactokinase activity"/>
    <property type="evidence" value="ECO:0007669"/>
    <property type="project" value="UniProtKB-UniRule"/>
</dbReference>
<keyword evidence="3" id="KW-0808">Transferase</keyword>
<dbReference type="InterPro" id="IPR006204">
    <property type="entry name" value="GHMP_kinase_N_dom"/>
</dbReference>
<dbReference type="Pfam" id="PF10509">
    <property type="entry name" value="GalKase_gal_bdg"/>
    <property type="match status" value="1"/>
</dbReference>
<protein>
    <recommendedName>
        <fullName evidence="11">Galactokinase</fullName>
        <ecNumber evidence="11">2.7.1.6</ecNumber>
    </recommendedName>
</protein>
<dbReference type="GO" id="GO:0005829">
    <property type="term" value="C:cytosol"/>
    <property type="evidence" value="ECO:0007669"/>
    <property type="project" value="TreeGrafter"/>
</dbReference>
<keyword evidence="9" id="KW-0299">Galactose metabolism</keyword>
<comment type="similarity">
    <text evidence="1">Belongs to the GHMP kinase family. GalK subfamily.</text>
</comment>
<dbReference type="PANTHER" id="PTHR10457">
    <property type="entry name" value="MEVALONATE KINASE/GALACTOKINASE"/>
    <property type="match status" value="1"/>
</dbReference>
<keyword evidence="16" id="KW-1185">Reference proteome</keyword>
<comment type="caution">
    <text evidence="15">The sequence shown here is derived from an EMBL/GenBank/DDBJ whole genome shotgun (WGS) entry which is preliminary data.</text>
</comment>
<sequence length="405" mass="45917">MNYTFIIFVFVKYIFELKNTTQSENRQTIALNLENFVHELIVESPGRINLIGEHIDYNGGHVLPAAIDKKIKLYLKRNNTRKCNVWSKNFDNGFSFSIDDVGISNVEWENYILGVIHYIDQIYPGSIHGFDCIVESELPMGSGLSSSAALECGIATGLNNLFAIGLTKDEIIHLSRDAEHNYVGTKCGIMDQFTVVRGQKDRLILLNCQNLEYRMIQADLEPYHLVLLNSNVSHNLASSEYNNRRADCEAALAIIEKDHPNYHYLVDVPEDVLKSFKEDLTPTMFDRAAYVIQENRRTQLAAEALEKGFFEEFGRLLFESHHGLRNNYEVSCEELDFMVDYAKTQKGVLGARMMGGGFGGCTINVVHKDEISSYIERISIAYRKQFGIDLTPIEVSISDAVEVIK</sequence>
<dbReference type="AlphaFoldDB" id="K2Q223"/>
<dbReference type="InterPro" id="IPR000705">
    <property type="entry name" value="Galactokinase"/>
</dbReference>
<dbReference type="InterPro" id="IPR019539">
    <property type="entry name" value="GalKase_N"/>
</dbReference>
<dbReference type="SUPFAM" id="SSF54211">
    <property type="entry name" value="Ribosomal protein S5 domain 2-like"/>
    <property type="match status" value="1"/>
</dbReference>
<evidence type="ECO:0000259" key="12">
    <source>
        <dbReference type="Pfam" id="PF00288"/>
    </source>
</evidence>
<dbReference type="NCBIfam" id="TIGR00131">
    <property type="entry name" value="gal_kin"/>
    <property type="match status" value="1"/>
</dbReference>
<name>K2Q223_9FLAO</name>
<evidence type="ECO:0000259" key="14">
    <source>
        <dbReference type="Pfam" id="PF10509"/>
    </source>
</evidence>
<evidence type="ECO:0000256" key="9">
    <source>
        <dbReference type="ARBA" id="ARBA00023144"/>
    </source>
</evidence>
<dbReference type="eggNOG" id="COG0153">
    <property type="taxonomic scope" value="Bacteria"/>
</dbReference>
<reference evidence="15 16" key="1">
    <citation type="journal article" date="2012" name="J. Bacteriol.">
        <title>Genome Sequence of Galbibacter marinum Type Strain ck-I2-15.</title>
        <authorList>
            <person name="Lai Q."/>
            <person name="Li C."/>
            <person name="Shao Z."/>
        </authorList>
    </citation>
    <scope>NUCLEOTIDE SEQUENCE [LARGE SCALE GENOMIC DNA]</scope>
    <source>
        <strain evidence="16">ck-I2-15</strain>
    </source>
</reference>
<dbReference type="PATRIC" id="fig|555500.3.peg.2078"/>
<organism evidence="15 16">
    <name type="scientific">Galbibacter marinus</name>
    <dbReference type="NCBI Taxonomy" id="555500"/>
    <lineage>
        <taxon>Bacteria</taxon>
        <taxon>Pseudomonadati</taxon>
        <taxon>Bacteroidota</taxon>
        <taxon>Flavobacteriia</taxon>
        <taxon>Flavobacteriales</taxon>
        <taxon>Flavobacteriaceae</taxon>
        <taxon>Galbibacter</taxon>
    </lineage>
</organism>
<evidence type="ECO:0000256" key="8">
    <source>
        <dbReference type="ARBA" id="ARBA00022842"/>
    </source>
</evidence>
<dbReference type="SUPFAM" id="SSF55060">
    <property type="entry name" value="GHMP Kinase, C-terminal domain"/>
    <property type="match status" value="1"/>
</dbReference>
<evidence type="ECO:0000259" key="13">
    <source>
        <dbReference type="Pfam" id="PF08544"/>
    </source>
</evidence>
<dbReference type="EMBL" id="AMSG01000013">
    <property type="protein sequence ID" value="EKF54906.1"/>
    <property type="molecule type" value="Genomic_DNA"/>
</dbReference>
<dbReference type="PRINTS" id="PR00959">
    <property type="entry name" value="MEVGALKINASE"/>
</dbReference>
<dbReference type="PANTHER" id="PTHR10457:SF7">
    <property type="entry name" value="GALACTOKINASE-RELATED"/>
    <property type="match status" value="1"/>
</dbReference>
<dbReference type="InterPro" id="IPR036554">
    <property type="entry name" value="GHMP_kinase_C_sf"/>
</dbReference>
<evidence type="ECO:0000256" key="3">
    <source>
        <dbReference type="ARBA" id="ARBA00022679"/>
    </source>
</evidence>
<gene>
    <name evidence="15" type="ORF">I215_10063</name>
</gene>
<dbReference type="InterPro" id="IPR014721">
    <property type="entry name" value="Ribsml_uS5_D2-typ_fold_subgr"/>
</dbReference>
<keyword evidence="7" id="KW-0067">ATP-binding</keyword>
<dbReference type="FunFam" id="3.30.230.10:FF:000017">
    <property type="entry name" value="Galactokinase"/>
    <property type="match status" value="1"/>
</dbReference>
<dbReference type="EC" id="2.7.1.6" evidence="11"/>
<keyword evidence="4" id="KW-0479">Metal-binding</keyword>
<evidence type="ECO:0000256" key="5">
    <source>
        <dbReference type="ARBA" id="ARBA00022741"/>
    </source>
</evidence>
<keyword evidence="6 15" id="KW-0418">Kinase</keyword>
<dbReference type="FunFam" id="3.30.70.890:FF:000001">
    <property type="entry name" value="Galactokinase"/>
    <property type="match status" value="1"/>
</dbReference>
<dbReference type="Gene3D" id="3.30.230.10">
    <property type="match status" value="1"/>
</dbReference>
<keyword evidence="2" id="KW-0963">Cytoplasm</keyword>
<keyword evidence="5" id="KW-0547">Nucleotide-binding</keyword>
<dbReference type="InterPro" id="IPR019741">
    <property type="entry name" value="Galactokinase_CS"/>
</dbReference>
<dbReference type="Proteomes" id="UP000007364">
    <property type="component" value="Unassembled WGS sequence"/>
</dbReference>
<evidence type="ECO:0000313" key="15">
    <source>
        <dbReference type="EMBL" id="EKF54906.1"/>
    </source>
</evidence>
<dbReference type="GO" id="GO:0046872">
    <property type="term" value="F:metal ion binding"/>
    <property type="evidence" value="ECO:0007669"/>
    <property type="project" value="UniProtKB-KW"/>
</dbReference>
<keyword evidence="8" id="KW-0460">Magnesium</keyword>
<evidence type="ECO:0000256" key="1">
    <source>
        <dbReference type="ARBA" id="ARBA00006566"/>
    </source>
</evidence>
<dbReference type="InterPro" id="IPR013750">
    <property type="entry name" value="GHMP_kinase_C_dom"/>
</dbReference>
<dbReference type="Pfam" id="PF08544">
    <property type="entry name" value="GHMP_kinases_C"/>
    <property type="match status" value="1"/>
</dbReference>
<dbReference type="PROSITE" id="PS00106">
    <property type="entry name" value="GALACTOKINASE"/>
    <property type="match status" value="1"/>
</dbReference>
<dbReference type="STRING" id="555500.I215_10063"/>
<accession>K2Q223</accession>
<evidence type="ECO:0000313" key="16">
    <source>
        <dbReference type="Proteomes" id="UP000007364"/>
    </source>
</evidence>
<dbReference type="Pfam" id="PF00288">
    <property type="entry name" value="GHMP_kinases_N"/>
    <property type="match status" value="1"/>
</dbReference>
<dbReference type="InterPro" id="IPR006203">
    <property type="entry name" value="GHMP_knse_ATP-bd_CS"/>
</dbReference>
<proteinExistence type="inferred from homology"/>
<keyword evidence="10" id="KW-0119">Carbohydrate metabolism</keyword>
<dbReference type="PROSITE" id="PS00627">
    <property type="entry name" value="GHMP_KINASES_ATP"/>
    <property type="match status" value="1"/>
</dbReference>
<evidence type="ECO:0000256" key="11">
    <source>
        <dbReference type="NCBIfam" id="TIGR00131"/>
    </source>
</evidence>